<keyword evidence="1" id="KW-0732">Signal</keyword>
<comment type="caution">
    <text evidence="2">The sequence shown here is derived from an EMBL/GenBank/DDBJ whole genome shotgun (WGS) entry which is preliminary data.</text>
</comment>
<feature type="signal peptide" evidence="1">
    <location>
        <begin position="1"/>
        <end position="18"/>
    </location>
</feature>
<organism evidence="2 3">
    <name type="scientific">Taishania pollutisoli</name>
    <dbReference type="NCBI Taxonomy" id="2766479"/>
    <lineage>
        <taxon>Bacteria</taxon>
        <taxon>Pseudomonadati</taxon>
        <taxon>Bacteroidota</taxon>
        <taxon>Flavobacteriia</taxon>
        <taxon>Flavobacteriales</taxon>
        <taxon>Crocinitomicaceae</taxon>
        <taxon>Taishania</taxon>
    </lineage>
</organism>
<evidence type="ECO:0000313" key="2">
    <source>
        <dbReference type="EMBL" id="MBC9813476.1"/>
    </source>
</evidence>
<evidence type="ECO:0000313" key="3">
    <source>
        <dbReference type="Proteomes" id="UP000652681"/>
    </source>
</evidence>
<dbReference type="RefSeq" id="WP_163492084.1">
    <property type="nucleotide sequence ID" value="NZ_JACVEL010000010.1"/>
</dbReference>
<proteinExistence type="predicted"/>
<dbReference type="Proteomes" id="UP000652681">
    <property type="component" value="Unassembled WGS sequence"/>
</dbReference>
<dbReference type="Pfam" id="PF11751">
    <property type="entry name" value="PorP_SprF"/>
    <property type="match status" value="1"/>
</dbReference>
<name>A0A8J6PKD6_9FLAO</name>
<dbReference type="InterPro" id="IPR019861">
    <property type="entry name" value="PorP/SprF_Bacteroidetes"/>
</dbReference>
<dbReference type="AlphaFoldDB" id="A0A8J6PKD6"/>
<keyword evidence="3" id="KW-1185">Reference proteome</keyword>
<sequence>MYRLLLIPVILYSLSVKAQDAHLSMYDAAPLFLNPAMTGVVDADFRIHAQYRTQWKSVNFKPYTSYLLSYDMPIKKWSFGVQLNNFRAGYGNFNVLQGLLSTSYNTGLDKKKNHMLSFGVQAGLVQKSVEYQLLSFNNQYTLTDGGHFDQSIVSGENFDRQTIYIPSVNAGILYYYAKQNARLNPFAGISAFNLLHSKESLYGLDNRLPLRFYVHVGTRINITETFYLIPKVLIMQQKKFHEQTYALEAGYYMKNSNFYLLGGVIFRAKDALIATIGGKLDRFTLKVGYDINVSTLSTVSTGRGGFEISLTYVHKKRENQYEKICPRL</sequence>
<dbReference type="EMBL" id="JACVEL010000010">
    <property type="protein sequence ID" value="MBC9813476.1"/>
    <property type="molecule type" value="Genomic_DNA"/>
</dbReference>
<dbReference type="NCBIfam" id="TIGR03519">
    <property type="entry name" value="T9SS_PorP_fam"/>
    <property type="match status" value="1"/>
</dbReference>
<reference evidence="2" key="1">
    <citation type="submission" date="2020-09" db="EMBL/GenBank/DDBJ databases">
        <title>Taishania pollutisoli gen. nov., sp. nov., Isolated from Tetrabromobisphenol A-Contaminated Soil.</title>
        <authorList>
            <person name="Chen Q."/>
        </authorList>
    </citation>
    <scope>NUCLEOTIDE SEQUENCE</scope>
    <source>
        <strain evidence="2">CZZ-1</strain>
    </source>
</reference>
<accession>A0A8J6PKD6</accession>
<protein>
    <submittedName>
        <fullName evidence="2">PorP/SprF family type IX secretion system membrane protein</fullName>
    </submittedName>
</protein>
<evidence type="ECO:0000256" key="1">
    <source>
        <dbReference type="SAM" id="SignalP"/>
    </source>
</evidence>
<gene>
    <name evidence="2" type="ORF">H9Y05_13440</name>
</gene>
<feature type="chain" id="PRO_5035288931" evidence="1">
    <location>
        <begin position="19"/>
        <end position="328"/>
    </location>
</feature>